<dbReference type="AlphaFoldDB" id="A0A381TDQ5"/>
<dbReference type="InterPro" id="IPR015191">
    <property type="entry name" value="SelB_WHD4"/>
</dbReference>
<dbReference type="GO" id="GO:0003746">
    <property type="term" value="F:translation elongation factor activity"/>
    <property type="evidence" value="ECO:0007669"/>
    <property type="project" value="InterPro"/>
</dbReference>
<dbReference type="GO" id="GO:0003924">
    <property type="term" value="F:GTPase activity"/>
    <property type="evidence" value="ECO:0007669"/>
    <property type="project" value="InterPro"/>
</dbReference>
<evidence type="ECO:0000256" key="7">
    <source>
        <dbReference type="ARBA" id="ARBA00025526"/>
    </source>
</evidence>
<dbReference type="Pfam" id="PF03144">
    <property type="entry name" value="GTP_EFTU_D2"/>
    <property type="match status" value="1"/>
</dbReference>
<keyword evidence="5" id="KW-0648">Protein biosynthesis</keyword>
<dbReference type="InterPro" id="IPR036390">
    <property type="entry name" value="WH_DNA-bd_sf"/>
</dbReference>
<dbReference type="InterPro" id="IPR000795">
    <property type="entry name" value="T_Tr_GTP-bd_dom"/>
</dbReference>
<dbReference type="InterPro" id="IPR027417">
    <property type="entry name" value="P-loop_NTPase"/>
</dbReference>
<accession>A0A381TDQ5</accession>
<evidence type="ECO:0000313" key="10">
    <source>
        <dbReference type="EMBL" id="SVA13889.1"/>
    </source>
</evidence>
<dbReference type="InterPro" id="IPR057335">
    <property type="entry name" value="Beta-barrel_SelB"/>
</dbReference>
<proteinExistence type="predicted"/>
<comment type="subcellular location">
    <subcellularLocation>
        <location evidence="1">Cytoplasm</location>
    </subcellularLocation>
</comment>
<feature type="domain" description="Tr-type G" evidence="9">
    <location>
        <begin position="1"/>
        <end position="174"/>
    </location>
</feature>
<dbReference type="InterPro" id="IPR004161">
    <property type="entry name" value="EFTu-like_2"/>
</dbReference>
<dbReference type="Gene3D" id="1.10.10.10">
    <property type="entry name" value="Winged helix-like DNA-binding domain superfamily/Winged helix DNA-binding domain"/>
    <property type="match status" value="1"/>
</dbReference>
<dbReference type="Gene3D" id="2.40.30.10">
    <property type="entry name" value="Translation factors"/>
    <property type="match status" value="1"/>
</dbReference>
<dbReference type="Pfam" id="PF09107">
    <property type="entry name" value="WHD_3rd_SelB"/>
    <property type="match status" value="1"/>
</dbReference>
<evidence type="ECO:0000256" key="8">
    <source>
        <dbReference type="ARBA" id="ARBA00031615"/>
    </source>
</evidence>
<keyword evidence="4" id="KW-0547">Nucleotide-binding</keyword>
<dbReference type="PROSITE" id="PS00301">
    <property type="entry name" value="G_TR_1"/>
    <property type="match status" value="1"/>
</dbReference>
<dbReference type="Pfam" id="PF09106">
    <property type="entry name" value="WHD_2nd_SelB"/>
    <property type="match status" value="1"/>
</dbReference>
<dbReference type="Gene3D" id="1.10.10.2770">
    <property type="match status" value="1"/>
</dbReference>
<sequence>MRTLVIGTAGHIDHGKSALVRAVTGIDPDRLKEEQERGITIDLGFAHYRQDHETVLSFVDVPGHERFVKNMLAGVSGIHAVLLVVAADESVMPQTREHFDICKLLHVEAGVIALTKCDLVDEEMIELARLEVRELVAGSFLSEASIVPVSAHTGSGIPELCSALGDLTAKVSSTTTGTAVRLPIDRVFSVKGFGTVVTGTLVSGEISMETDLELLPSDRKIKVRGIQVHGEKETLVKAGQRVALNLGGLDLSDVTRGDALTQPSCFDLTHRIDAVLELLPSAKPLRQGTRIRFHHGTSETLGRVTVVGSSSRIDTFTNDAKRASKSMAQVMPGARAYVRLNLEAPTVLTRGDRFILRAYSPSVTIAGGMVLDPQVPRSAVRTESAWKRFQRLDPSYQDNAKKIQLDEAILVMLEEQSVVGLNSKTLVSRAGVSPDNVEAVMLELVSFGHAVRVAEAVVSTGVLRDVKQILLEILKEFHLLEPLSEGLPREEARERLFGRRKLPLFDLLLSELVEGGLITAKDRLALTGHRVSLSSDESEAQSAIEQTYFKAGLKPPDRGSLHSITKLDEEATDRITDLMVRKKVLIKVETLLFHALNLERLKKEVKALKQGRSDNLQDEIKLDVTTFKERYEITRKFAIPLLGYLDRERITRRVGDFRIVI</sequence>
<dbReference type="SUPFAM" id="SSF50465">
    <property type="entry name" value="EF-Tu/eEF-1alpha/eIF2-gamma C-terminal domain"/>
    <property type="match status" value="1"/>
</dbReference>
<dbReference type="GO" id="GO:0003723">
    <property type="term" value="F:RNA binding"/>
    <property type="evidence" value="ECO:0007669"/>
    <property type="project" value="InterPro"/>
</dbReference>
<evidence type="ECO:0000256" key="2">
    <source>
        <dbReference type="ARBA" id="ARBA00015953"/>
    </source>
</evidence>
<dbReference type="Gene3D" id="3.40.50.300">
    <property type="entry name" value="P-loop containing nucleotide triphosphate hydrolases"/>
    <property type="match status" value="1"/>
</dbReference>
<dbReference type="NCBIfam" id="TIGR00231">
    <property type="entry name" value="small_GTP"/>
    <property type="match status" value="1"/>
</dbReference>
<keyword evidence="3" id="KW-0963">Cytoplasm</keyword>
<dbReference type="InterPro" id="IPR031157">
    <property type="entry name" value="G_TR_CS"/>
</dbReference>
<dbReference type="InterPro" id="IPR015190">
    <property type="entry name" value="Elong_fac_SelB-wing-hlx_typ-2"/>
</dbReference>
<dbReference type="PANTHER" id="PTHR43721:SF22">
    <property type="entry name" value="ELONGATION FACTOR TU, MITOCHONDRIAL"/>
    <property type="match status" value="1"/>
</dbReference>
<dbReference type="GO" id="GO:0005525">
    <property type="term" value="F:GTP binding"/>
    <property type="evidence" value="ECO:0007669"/>
    <property type="project" value="UniProtKB-KW"/>
</dbReference>
<evidence type="ECO:0000259" key="9">
    <source>
        <dbReference type="PROSITE" id="PS51722"/>
    </source>
</evidence>
<dbReference type="Pfam" id="PF00009">
    <property type="entry name" value="GTP_EFTU"/>
    <property type="match status" value="1"/>
</dbReference>
<dbReference type="PROSITE" id="PS51722">
    <property type="entry name" value="G_TR_2"/>
    <property type="match status" value="1"/>
</dbReference>
<dbReference type="PANTHER" id="PTHR43721">
    <property type="entry name" value="ELONGATION FACTOR TU-RELATED"/>
    <property type="match status" value="1"/>
</dbReference>
<dbReference type="SUPFAM" id="SSF50447">
    <property type="entry name" value="Translation proteins"/>
    <property type="match status" value="1"/>
</dbReference>
<reference evidence="10" key="1">
    <citation type="submission" date="2018-05" db="EMBL/GenBank/DDBJ databases">
        <authorList>
            <person name="Lanie J.A."/>
            <person name="Ng W.-L."/>
            <person name="Kazmierczak K.M."/>
            <person name="Andrzejewski T.M."/>
            <person name="Davidsen T.M."/>
            <person name="Wayne K.J."/>
            <person name="Tettelin H."/>
            <person name="Glass J.I."/>
            <person name="Rusch D."/>
            <person name="Podicherti R."/>
            <person name="Tsui H.-C.T."/>
            <person name="Winkler M.E."/>
        </authorList>
    </citation>
    <scope>NUCLEOTIDE SEQUENCE</scope>
</reference>
<dbReference type="CDD" id="cd15491">
    <property type="entry name" value="selB_III"/>
    <property type="match status" value="1"/>
</dbReference>
<dbReference type="CDD" id="cd03696">
    <property type="entry name" value="SelB_II"/>
    <property type="match status" value="1"/>
</dbReference>
<dbReference type="GO" id="GO:0005829">
    <property type="term" value="C:cytosol"/>
    <property type="evidence" value="ECO:0007669"/>
    <property type="project" value="TreeGrafter"/>
</dbReference>
<organism evidence="10">
    <name type="scientific">marine metagenome</name>
    <dbReference type="NCBI Taxonomy" id="408172"/>
    <lineage>
        <taxon>unclassified sequences</taxon>
        <taxon>metagenomes</taxon>
        <taxon>ecological metagenomes</taxon>
    </lineage>
</organism>
<dbReference type="CDD" id="cd04171">
    <property type="entry name" value="SelB"/>
    <property type="match status" value="1"/>
</dbReference>
<evidence type="ECO:0000256" key="5">
    <source>
        <dbReference type="ARBA" id="ARBA00022917"/>
    </source>
</evidence>
<dbReference type="InterPro" id="IPR005225">
    <property type="entry name" value="Small_GTP-bd"/>
</dbReference>
<dbReference type="InterPro" id="IPR009000">
    <property type="entry name" value="Transl_B-barrel_sf"/>
</dbReference>
<dbReference type="EMBL" id="UINC01004379">
    <property type="protein sequence ID" value="SVA13889.1"/>
    <property type="molecule type" value="Genomic_DNA"/>
</dbReference>
<evidence type="ECO:0000256" key="4">
    <source>
        <dbReference type="ARBA" id="ARBA00022741"/>
    </source>
</evidence>
<evidence type="ECO:0000256" key="3">
    <source>
        <dbReference type="ARBA" id="ARBA00022490"/>
    </source>
</evidence>
<dbReference type="GO" id="GO:0001514">
    <property type="term" value="P:selenocysteine incorporation"/>
    <property type="evidence" value="ECO:0007669"/>
    <property type="project" value="InterPro"/>
</dbReference>
<dbReference type="NCBIfam" id="TIGR00475">
    <property type="entry name" value="selB"/>
    <property type="match status" value="1"/>
</dbReference>
<dbReference type="InterPro" id="IPR036388">
    <property type="entry name" value="WH-like_DNA-bd_sf"/>
</dbReference>
<comment type="function">
    <text evidence="7">Translation factor necessary for the incorporation of selenocysteine into proteins. It probably replaces EF-Tu for the insertion of selenocysteine directed by the UGA codon. SelB binds GTP and GDP.</text>
</comment>
<dbReference type="SUPFAM" id="SSF46785">
    <property type="entry name" value="Winged helix' DNA-binding domain"/>
    <property type="match status" value="2"/>
</dbReference>
<protein>
    <recommendedName>
        <fullName evidence="2">Selenocysteine-specific elongation factor</fullName>
    </recommendedName>
    <alternativeName>
        <fullName evidence="8">SelB translation factor</fullName>
    </alternativeName>
</protein>
<evidence type="ECO:0000256" key="1">
    <source>
        <dbReference type="ARBA" id="ARBA00004496"/>
    </source>
</evidence>
<dbReference type="InterPro" id="IPR050055">
    <property type="entry name" value="EF-Tu_GTPase"/>
</dbReference>
<evidence type="ECO:0000256" key="6">
    <source>
        <dbReference type="ARBA" id="ARBA00023134"/>
    </source>
</evidence>
<dbReference type="InterPro" id="IPR009001">
    <property type="entry name" value="Transl_elong_EF1A/Init_IF2_C"/>
</dbReference>
<keyword evidence="6" id="KW-0342">GTP-binding</keyword>
<dbReference type="SUPFAM" id="SSF52540">
    <property type="entry name" value="P-loop containing nucleoside triphosphate hydrolases"/>
    <property type="match status" value="1"/>
</dbReference>
<dbReference type="InterPro" id="IPR004535">
    <property type="entry name" value="Transl_elong_SelB"/>
</dbReference>
<name>A0A381TDQ5_9ZZZZ</name>
<gene>
    <name evidence="10" type="ORF">METZ01_LOCUS66743</name>
</gene>
<dbReference type="Pfam" id="PF25461">
    <property type="entry name" value="Beta-barrel_SelB"/>
    <property type="match status" value="1"/>
</dbReference>